<protein>
    <submittedName>
        <fullName evidence="2">SDR family oxidoreductase</fullName>
    </submittedName>
</protein>
<reference evidence="2 3" key="1">
    <citation type="submission" date="2019-09" db="EMBL/GenBank/DDBJ databases">
        <title>Geobacter sp. Red96, a novel strain isolated from paddy soil.</title>
        <authorList>
            <person name="Xu Z."/>
            <person name="Masuda Y."/>
            <person name="Itoh H."/>
            <person name="Senoo K."/>
        </authorList>
    </citation>
    <scope>NUCLEOTIDE SEQUENCE [LARGE SCALE GENOMIC DNA]</scope>
    <source>
        <strain evidence="2 3">Red96</strain>
    </source>
</reference>
<dbReference type="InterPro" id="IPR036291">
    <property type="entry name" value="NAD(P)-bd_dom_sf"/>
</dbReference>
<dbReference type="InterPro" id="IPR001509">
    <property type="entry name" value="Epimerase_deHydtase"/>
</dbReference>
<accession>A0A7J4ZT34</accession>
<organism evidence="2 3">
    <name type="scientific">Oryzomonas japonica</name>
    <dbReference type="NCBI Taxonomy" id="2603858"/>
    <lineage>
        <taxon>Bacteria</taxon>
        <taxon>Pseudomonadati</taxon>
        <taxon>Thermodesulfobacteriota</taxon>
        <taxon>Desulfuromonadia</taxon>
        <taxon>Geobacterales</taxon>
        <taxon>Geobacteraceae</taxon>
        <taxon>Oryzomonas</taxon>
    </lineage>
</organism>
<dbReference type="Proteomes" id="UP000420562">
    <property type="component" value="Unassembled WGS sequence"/>
</dbReference>
<dbReference type="Gene3D" id="3.40.50.720">
    <property type="entry name" value="NAD(P)-binding Rossmann-like Domain"/>
    <property type="match status" value="1"/>
</dbReference>
<dbReference type="PANTHER" id="PTHR43245:SF53">
    <property type="entry name" value="EPIMERASE-RELATED"/>
    <property type="match status" value="1"/>
</dbReference>
<evidence type="ECO:0000313" key="2">
    <source>
        <dbReference type="EMBL" id="KAB0666523.1"/>
    </source>
</evidence>
<dbReference type="CDD" id="cd08946">
    <property type="entry name" value="SDR_e"/>
    <property type="match status" value="1"/>
</dbReference>
<dbReference type="InterPro" id="IPR050177">
    <property type="entry name" value="Lipid_A_modif_metabolic_enz"/>
</dbReference>
<proteinExistence type="predicted"/>
<dbReference type="PANTHER" id="PTHR43245">
    <property type="entry name" value="BIFUNCTIONAL POLYMYXIN RESISTANCE PROTEIN ARNA"/>
    <property type="match status" value="1"/>
</dbReference>
<dbReference type="AlphaFoldDB" id="A0A7J4ZT34"/>
<dbReference type="Pfam" id="PF01370">
    <property type="entry name" value="Epimerase"/>
    <property type="match status" value="1"/>
</dbReference>
<sequence length="355" mass="38775">MYPDRARRDRRVPCGHDGYRHGKTPVCRQLQADATGCSQMTIAWVIGSGGLLGAALCSALRRDGTELFLPSDRLRWGSYSELASQLEAIIPEFAAHVGASGRWEIYWAAGVGTMGSAEDVLASETRDMSLVLELLKSNMHLMTTSGAFAFASSAGAIYAGSGDDIITENTPPKPTTAYAHEKLKQEDMVRSLAVGTSRITVLIARISTLYGYGQAHCKQQGLLTHIARSTLRNQPIQIYVPYDTVRDYIASDDAAASMIIALRMIGVDNRILTKIIASEDPTTIAGIISIFKKILRGRGPRIVTSTSRLSDLYPRRMQFKSIVLPECAEIPKMHLLVGIAQLVMAERTAFTRGQL</sequence>
<feature type="domain" description="NAD-dependent epimerase/dehydratase" evidence="1">
    <location>
        <begin position="45"/>
        <end position="264"/>
    </location>
</feature>
<name>A0A7J4ZT34_9BACT</name>
<evidence type="ECO:0000259" key="1">
    <source>
        <dbReference type="Pfam" id="PF01370"/>
    </source>
</evidence>
<gene>
    <name evidence="2" type="ORF">F6V25_03645</name>
</gene>
<dbReference type="EMBL" id="VZQZ01000002">
    <property type="protein sequence ID" value="KAB0666523.1"/>
    <property type="molecule type" value="Genomic_DNA"/>
</dbReference>
<comment type="caution">
    <text evidence="2">The sequence shown here is derived from an EMBL/GenBank/DDBJ whole genome shotgun (WGS) entry which is preliminary data.</text>
</comment>
<keyword evidence="3" id="KW-1185">Reference proteome</keyword>
<dbReference type="SUPFAM" id="SSF51735">
    <property type="entry name" value="NAD(P)-binding Rossmann-fold domains"/>
    <property type="match status" value="1"/>
</dbReference>
<evidence type="ECO:0000313" key="3">
    <source>
        <dbReference type="Proteomes" id="UP000420562"/>
    </source>
</evidence>